<reference evidence="2" key="1">
    <citation type="journal article" date="2014" name="Int. J. Syst. Evol. Microbiol.">
        <title>Complete genome sequence of Corynebacterium casei LMG S-19264T (=DSM 44701T), isolated from a smear-ripened cheese.</title>
        <authorList>
            <consortium name="US DOE Joint Genome Institute (JGI-PGF)"/>
            <person name="Walter F."/>
            <person name="Albersmeier A."/>
            <person name="Kalinowski J."/>
            <person name="Ruckert C."/>
        </authorList>
    </citation>
    <scope>NUCLEOTIDE SEQUENCE</scope>
    <source>
        <strain evidence="2">CGMCC 1.12813</strain>
    </source>
</reference>
<proteinExistence type="predicted"/>
<dbReference type="RefSeq" id="WP_229733280.1">
    <property type="nucleotide sequence ID" value="NZ_BMGB01000001.1"/>
</dbReference>
<name>A0A916SQR1_9MICO</name>
<sequence>MGLSRKRQREFTRLKKQAEELLQSQKDVLEHAGGVVREARHQAANYAREEVSPRVKDAYESNLKPVVDTGITATQTVASTAKDKIEHDVLPAFASAIASALAVLDAAKSPQVRDAIRRVSAGSEEASKQIAKRADKLGKKAETFSKNVSKNATVIGRKVGIVEKPKSGPGKYILIGLGVVAVAGVAYAVWQTLRADDDLWIDDDLEPGADTVDPGAVGAI</sequence>
<reference evidence="2" key="2">
    <citation type="submission" date="2020-09" db="EMBL/GenBank/DDBJ databases">
        <authorList>
            <person name="Sun Q."/>
            <person name="Zhou Y."/>
        </authorList>
    </citation>
    <scope>NUCLEOTIDE SEQUENCE</scope>
    <source>
        <strain evidence="2">CGMCC 1.12813</strain>
    </source>
</reference>
<evidence type="ECO:0008006" key="4">
    <source>
        <dbReference type="Google" id="ProtNLM"/>
    </source>
</evidence>
<evidence type="ECO:0000313" key="2">
    <source>
        <dbReference type="EMBL" id="GGB08679.1"/>
    </source>
</evidence>
<accession>A0A916SQR1</accession>
<keyword evidence="1" id="KW-0472">Membrane</keyword>
<evidence type="ECO:0000256" key="1">
    <source>
        <dbReference type="SAM" id="Phobius"/>
    </source>
</evidence>
<gene>
    <name evidence="2" type="ORF">GCM10010979_24030</name>
</gene>
<feature type="transmembrane region" description="Helical" evidence="1">
    <location>
        <begin position="172"/>
        <end position="190"/>
    </location>
</feature>
<keyword evidence="3" id="KW-1185">Reference proteome</keyword>
<protein>
    <recommendedName>
        <fullName evidence="4">DNA helicase</fullName>
    </recommendedName>
</protein>
<dbReference type="EMBL" id="BMGB01000001">
    <property type="protein sequence ID" value="GGB08679.1"/>
    <property type="molecule type" value="Genomic_DNA"/>
</dbReference>
<organism evidence="2 3">
    <name type="scientific">Conyzicola nivalis</name>
    <dbReference type="NCBI Taxonomy" id="1477021"/>
    <lineage>
        <taxon>Bacteria</taxon>
        <taxon>Bacillati</taxon>
        <taxon>Actinomycetota</taxon>
        <taxon>Actinomycetes</taxon>
        <taxon>Micrococcales</taxon>
        <taxon>Microbacteriaceae</taxon>
        <taxon>Conyzicola</taxon>
    </lineage>
</organism>
<dbReference type="Proteomes" id="UP000606922">
    <property type="component" value="Unassembled WGS sequence"/>
</dbReference>
<dbReference type="AlphaFoldDB" id="A0A916SQR1"/>
<comment type="caution">
    <text evidence="2">The sequence shown here is derived from an EMBL/GenBank/DDBJ whole genome shotgun (WGS) entry which is preliminary data.</text>
</comment>
<keyword evidence="1" id="KW-0812">Transmembrane</keyword>
<evidence type="ECO:0000313" key="3">
    <source>
        <dbReference type="Proteomes" id="UP000606922"/>
    </source>
</evidence>
<keyword evidence="1" id="KW-1133">Transmembrane helix</keyword>